<protein>
    <submittedName>
        <fullName evidence="1">Uncharacterized protein</fullName>
    </submittedName>
</protein>
<name>A0AAU7LDS2_9BURK</name>
<dbReference type="KEGG" id="achh:ABFG95_05860"/>
<gene>
    <name evidence="1" type="ORF">ABFG95_05860</name>
</gene>
<sequence>MGINDLELVIAEGLAFGPEACAAGVQGAMDRIEAIPAQTL</sequence>
<accession>A0AAU7LDS2</accession>
<reference evidence="1" key="1">
    <citation type="submission" date="2024-05" db="EMBL/GenBank/DDBJ databases">
        <title>Transcriptome analysis of the degradation process of organic nitrogen by two heterotrophic nitrifying and aerobic denitrifying bacteria, Achromobacter sp. HNDS-1 and Enterobacter sp. HNDS-6.</title>
        <authorList>
            <person name="Huang Y."/>
        </authorList>
    </citation>
    <scope>NUCLEOTIDE SEQUENCE</scope>
    <source>
        <strain evidence="1">HNDS-1</strain>
    </source>
</reference>
<dbReference type="EMBL" id="CP157584">
    <property type="protein sequence ID" value="XBP00001.1"/>
    <property type="molecule type" value="Genomic_DNA"/>
</dbReference>
<organism evidence="1">
    <name type="scientific">Achromobacter sp. HNDS-1</name>
    <dbReference type="NCBI Taxonomy" id="3151598"/>
    <lineage>
        <taxon>Bacteria</taxon>
        <taxon>Pseudomonadati</taxon>
        <taxon>Pseudomonadota</taxon>
        <taxon>Betaproteobacteria</taxon>
        <taxon>Burkholderiales</taxon>
        <taxon>Alcaligenaceae</taxon>
        <taxon>Achromobacter</taxon>
    </lineage>
</organism>
<dbReference type="AlphaFoldDB" id="A0AAU7LDS2"/>
<proteinExistence type="predicted"/>
<evidence type="ECO:0000313" key="1">
    <source>
        <dbReference type="EMBL" id="XBP00001.1"/>
    </source>
</evidence>
<dbReference type="RefSeq" id="WP_318658342.1">
    <property type="nucleotide sequence ID" value="NZ_CP157584.1"/>
</dbReference>